<reference evidence="3" key="1">
    <citation type="submission" date="2022-07" db="EMBL/GenBank/DDBJ databases">
        <title>Phylogenomic reconstructions and comparative analyses of Kickxellomycotina fungi.</title>
        <authorList>
            <person name="Reynolds N.K."/>
            <person name="Stajich J.E."/>
            <person name="Barry K."/>
            <person name="Grigoriev I.V."/>
            <person name="Crous P."/>
            <person name="Smith M.E."/>
        </authorList>
    </citation>
    <scope>NUCLEOTIDE SEQUENCE</scope>
    <source>
        <strain evidence="3">RSA 861</strain>
    </source>
</reference>
<dbReference type="InterPro" id="IPR019129">
    <property type="entry name" value="Folate-sensitive_fs_Fra10Ac1"/>
</dbReference>
<evidence type="ECO:0000256" key="1">
    <source>
        <dbReference type="SAM" id="MobiDB-lite"/>
    </source>
</evidence>
<keyword evidence="2" id="KW-1133">Transmembrane helix</keyword>
<dbReference type="Pfam" id="PF09725">
    <property type="entry name" value="Fra10Ac1"/>
    <property type="match status" value="1"/>
</dbReference>
<feature type="region of interest" description="Disordered" evidence="1">
    <location>
        <begin position="208"/>
        <end position="236"/>
    </location>
</feature>
<dbReference type="OrthoDB" id="197967at2759"/>
<keyword evidence="4" id="KW-1185">Reference proteome</keyword>
<dbReference type="EMBL" id="JANBPT010000182">
    <property type="protein sequence ID" value="KAJ1926215.1"/>
    <property type="molecule type" value="Genomic_DNA"/>
</dbReference>
<name>A0A9W8AGL1_9FUNG</name>
<feature type="transmembrane region" description="Helical" evidence="2">
    <location>
        <begin position="20"/>
        <end position="41"/>
    </location>
</feature>
<keyword evidence="2" id="KW-0472">Membrane</keyword>
<accession>A0A9W8AGL1</accession>
<dbReference type="Proteomes" id="UP001150569">
    <property type="component" value="Unassembled WGS sequence"/>
</dbReference>
<protein>
    <submittedName>
        <fullName evidence="3">Uncharacterized protein</fullName>
    </submittedName>
</protein>
<sequence length="236" mass="27500">MGLFDKFVPQGSSSRGRGIILGMLLFFSIAALVLGIFGIFFRNDRKYVYYIAFGFSFWFIFALTFWFDARTLSRHHRTHQRFIAPPAGPVNEETILRQNHRFLRDEDEDPAALPWEERVARRYYDQLYREYCLCELRRYKEGKLAMRWRTEAEVLSGKGESVCAALRCTSQEDLRSWEVPFDYVEAGRPQRALVKLRLCPSCSVKLHRGRRPSRTSLPSPPRYDTSAGRDPASTQP</sequence>
<keyword evidence="2" id="KW-0812">Transmembrane</keyword>
<evidence type="ECO:0000313" key="3">
    <source>
        <dbReference type="EMBL" id="KAJ1926215.1"/>
    </source>
</evidence>
<gene>
    <name evidence="3" type="ORF">IWQ60_003996</name>
</gene>
<proteinExistence type="predicted"/>
<feature type="transmembrane region" description="Helical" evidence="2">
    <location>
        <begin position="47"/>
        <end position="67"/>
    </location>
</feature>
<organism evidence="3 4">
    <name type="scientific">Tieghemiomyces parasiticus</name>
    <dbReference type="NCBI Taxonomy" id="78921"/>
    <lineage>
        <taxon>Eukaryota</taxon>
        <taxon>Fungi</taxon>
        <taxon>Fungi incertae sedis</taxon>
        <taxon>Zoopagomycota</taxon>
        <taxon>Kickxellomycotina</taxon>
        <taxon>Dimargaritomycetes</taxon>
        <taxon>Dimargaritales</taxon>
        <taxon>Dimargaritaceae</taxon>
        <taxon>Tieghemiomyces</taxon>
    </lineage>
</organism>
<dbReference type="AlphaFoldDB" id="A0A9W8AGL1"/>
<evidence type="ECO:0000313" key="4">
    <source>
        <dbReference type="Proteomes" id="UP001150569"/>
    </source>
</evidence>
<comment type="caution">
    <text evidence="3">The sequence shown here is derived from an EMBL/GenBank/DDBJ whole genome shotgun (WGS) entry which is preliminary data.</text>
</comment>
<evidence type="ECO:0000256" key="2">
    <source>
        <dbReference type="SAM" id="Phobius"/>
    </source>
</evidence>